<dbReference type="eggNOG" id="COG2205">
    <property type="taxonomic scope" value="Bacteria"/>
</dbReference>
<dbReference type="FunFam" id="3.30.565.10:FF:000006">
    <property type="entry name" value="Sensor histidine kinase WalK"/>
    <property type="match status" value="1"/>
</dbReference>
<dbReference type="Gene3D" id="1.10.287.130">
    <property type="match status" value="1"/>
</dbReference>
<dbReference type="Pfam" id="PF00512">
    <property type="entry name" value="HisKA"/>
    <property type="match status" value="1"/>
</dbReference>
<dbReference type="Pfam" id="PF02518">
    <property type="entry name" value="HATPase_c"/>
    <property type="match status" value="1"/>
</dbReference>
<dbReference type="Gene3D" id="3.30.565.10">
    <property type="entry name" value="Histidine kinase-like ATPase, C-terminal domain"/>
    <property type="match status" value="1"/>
</dbReference>
<evidence type="ECO:0000313" key="10">
    <source>
        <dbReference type="EMBL" id="CEN33513.1"/>
    </source>
</evidence>
<feature type="transmembrane region" description="Helical" evidence="7">
    <location>
        <begin position="7"/>
        <end position="27"/>
    </location>
</feature>
<dbReference type="PROSITE" id="PS50109">
    <property type="entry name" value="HIS_KIN"/>
    <property type="match status" value="1"/>
</dbReference>
<dbReference type="STRING" id="28189.CCYN74_350005"/>
<feature type="transmembrane region" description="Helical" evidence="7">
    <location>
        <begin position="258"/>
        <end position="285"/>
    </location>
</feature>
<reference evidence="10" key="2">
    <citation type="submission" date="2015-01" db="EMBL/GenBank/DDBJ databases">
        <authorList>
            <person name="Xiang T."/>
            <person name="Song Y."/>
            <person name="Huang L."/>
            <person name="Wang B."/>
            <person name="Wu P."/>
        </authorList>
    </citation>
    <scope>NUCLEOTIDE SEQUENCE [LARGE SCALE GENOMIC DNA]</scope>
    <source>
        <strain evidence="10">Ccyn2B</strain>
    </source>
</reference>
<dbReference type="KEGG" id="ccyn:CGC48_02480"/>
<dbReference type="PANTHER" id="PTHR45453:SF1">
    <property type="entry name" value="PHOSPHATE REGULON SENSOR PROTEIN PHOR"/>
    <property type="match status" value="1"/>
</dbReference>
<dbReference type="Proteomes" id="UP000242855">
    <property type="component" value="Chromosome"/>
</dbReference>
<accession>A0A0B7H791</accession>
<dbReference type="InterPro" id="IPR005467">
    <property type="entry name" value="His_kinase_dom"/>
</dbReference>
<dbReference type="AlphaFoldDB" id="A0A0B7H791"/>
<dbReference type="GeneID" id="96780660"/>
<dbReference type="SMART" id="SM00387">
    <property type="entry name" value="HATPase_c"/>
    <property type="match status" value="1"/>
</dbReference>
<evidence type="ECO:0000256" key="5">
    <source>
        <dbReference type="ARBA" id="ARBA00022777"/>
    </source>
</evidence>
<dbReference type="SUPFAM" id="SSF55874">
    <property type="entry name" value="ATPase domain of HSP90 chaperone/DNA topoisomerase II/histidine kinase"/>
    <property type="match status" value="1"/>
</dbReference>
<dbReference type="InterPro" id="IPR036097">
    <property type="entry name" value="HisK_dim/P_sf"/>
</dbReference>
<feature type="domain" description="Histidine kinase" evidence="8">
    <location>
        <begin position="304"/>
        <end position="523"/>
    </location>
</feature>
<evidence type="ECO:0000256" key="7">
    <source>
        <dbReference type="SAM" id="Phobius"/>
    </source>
</evidence>
<dbReference type="PRINTS" id="PR00344">
    <property type="entry name" value="BCTRLSENSOR"/>
</dbReference>
<name>A0A0B7H791_9FLAO</name>
<keyword evidence="3" id="KW-0597">Phosphoprotein</keyword>
<sequence length="523" mass="60042">MKGKLSTIVIVLMSISLLGIIIIQGYWIKSAIDDREEAFMHSVQQVLNSVINDLEQTEISKYVAQIVDLKEKDTTLVLKESSLREFMYVQENKNTKETFIYKHGVLEEDYSLPTSSGIADSLSIKNYISRQSEQRISFGKNIDNKVTPSVETYEKFSRLPEIERLMIQESFKNIIEKLPIIDRVSSQQISYLVNREMKNRGLDIDFEFAIYNRNILTNIRSKYFDPNEMNEYRAPLFTDSSGDLMYELALIFPQRERFVFSSVIGIASLSVVFMIVIIGVFTITLNQMVTHRRISQIKTDFINNITHEFKTPIATTSLVLDAIKNPMTISNPDKILTYVNMLKDENKRMHSQVENILQISRLEKGELNIEKEPLDVHILIEMAIGHVQMMLNERNGVIRTHLMAENADISANESHFTNVLINVIENAIKYSPEAPEIDIYTENIKNNKILIRVKDQGQGMSKQAVRQVFHKFYREHTGDLHNVKGHGLGLAYVKSIVEDHNGTIYVESEKGKGSTFFIQLSVI</sequence>
<dbReference type="EMBL" id="CP022378">
    <property type="protein sequence ID" value="ATA67597.1"/>
    <property type="molecule type" value="Genomic_DNA"/>
</dbReference>
<evidence type="ECO:0000313" key="9">
    <source>
        <dbReference type="EMBL" id="ATA67597.1"/>
    </source>
</evidence>
<evidence type="ECO:0000256" key="1">
    <source>
        <dbReference type="ARBA" id="ARBA00000085"/>
    </source>
</evidence>
<dbReference type="CDD" id="cd00075">
    <property type="entry name" value="HATPase"/>
    <property type="match status" value="1"/>
</dbReference>
<dbReference type="CDD" id="cd00082">
    <property type="entry name" value="HisKA"/>
    <property type="match status" value="1"/>
</dbReference>
<gene>
    <name evidence="10" type="ORF">CCYN2B_170030</name>
    <name evidence="9" type="ORF">CGC48_02480</name>
</gene>
<keyword evidence="11" id="KW-1185">Reference proteome</keyword>
<keyword evidence="7" id="KW-0472">Membrane</keyword>
<keyword evidence="4" id="KW-0808">Transferase</keyword>
<dbReference type="InterPro" id="IPR004358">
    <property type="entry name" value="Sig_transdc_His_kin-like_C"/>
</dbReference>
<reference evidence="11" key="1">
    <citation type="submission" date="2015-01" db="EMBL/GenBank/DDBJ databases">
        <authorList>
            <person name="MANFREDI Pablo"/>
        </authorList>
    </citation>
    <scope>NUCLEOTIDE SEQUENCE [LARGE SCALE GENOMIC DNA]</scope>
    <source>
        <strain evidence="11">Ccyn2B</strain>
    </source>
</reference>
<dbReference type="PANTHER" id="PTHR45453">
    <property type="entry name" value="PHOSPHATE REGULON SENSOR PROTEIN PHOR"/>
    <property type="match status" value="1"/>
</dbReference>
<evidence type="ECO:0000256" key="4">
    <source>
        <dbReference type="ARBA" id="ARBA00022679"/>
    </source>
</evidence>
<dbReference type="EC" id="2.7.13.3" evidence="2"/>
<dbReference type="InterPro" id="IPR050351">
    <property type="entry name" value="BphY/WalK/GraS-like"/>
</dbReference>
<keyword evidence="6" id="KW-0902">Two-component regulatory system</keyword>
<evidence type="ECO:0000313" key="11">
    <source>
        <dbReference type="Proteomes" id="UP000038055"/>
    </source>
</evidence>
<evidence type="ECO:0000259" key="8">
    <source>
        <dbReference type="PROSITE" id="PS50109"/>
    </source>
</evidence>
<dbReference type="InterPro" id="IPR003661">
    <property type="entry name" value="HisK_dim/P_dom"/>
</dbReference>
<dbReference type="InterPro" id="IPR003594">
    <property type="entry name" value="HATPase_dom"/>
</dbReference>
<comment type="catalytic activity">
    <reaction evidence="1">
        <text>ATP + protein L-histidine = ADP + protein N-phospho-L-histidine.</text>
        <dbReference type="EC" id="2.7.13.3"/>
    </reaction>
</comment>
<organism evidence="10 11">
    <name type="scientific">Capnocytophaga cynodegmi</name>
    <dbReference type="NCBI Taxonomy" id="28189"/>
    <lineage>
        <taxon>Bacteria</taxon>
        <taxon>Pseudomonadati</taxon>
        <taxon>Bacteroidota</taxon>
        <taxon>Flavobacteriia</taxon>
        <taxon>Flavobacteriales</taxon>
        <taxon>Flavobacteriaceae</taxon>
        <taxon>Capnocytophaga</taxon>
    </lineage>
</organism>
<evidence type="ECO:0000256" key="3">
    <source>
        <dbReference type="ARBA" id="ARBA00022553"/>
    </source>
</evidence>
<dbReference type="RefSeq" id="WP_041990955.1">
    <property type="nucleotide sequence ID" value="NZ_CDOD01000009.1"/>
</dbReference>
<dbReference type="InterPro" id="IPR036890">
    <property type="entry name" value="HATPase_C_sf"/>
</dbReference>
<evidence type="ECO:0000313" key="12">
    <source>
        <dbReference type="Proteomes" id="UP000242855"/>
    </source>
</evidence>
<dbReference type="GO" id="GO:0005886">
    <property type="term" value="C:plasma membrane"/>
    <property type="evidence" value="ECO:0007669"/>
    <property type="project" value="TreeGrafter"/>
</dbReference>
<reference evidence="9 12" key="3">
    <citation type="journal article" date="2017" name="Genome Announc.">
        <title>Twelve Complete Reference Genomes of Clinical Isolates in the Capnocytophaga Genus.</title>
        <authorList>
            <person name="Villarma A."/>
            <person name="Gulvik C.A."/>
            <person name="Rowe L.A."/>
            <person name="Sheth M."/>
            <person name="Juieng P."/>
            <person name="Nicholson A.C."/>
            <person name="Loparev V.N."/>
            <person name="McQuiston J.R."/>
        </authorList>
    </citation>
    <scope>NUCLEOTIDE SEQUENCE [LARGE SCALE GENOMIC DNA]</scope>
    <source>
        <strain evidence="9 12">G7591</strain>
    </source>
</reference>
<dbReference type="Proteomes" id="UP000038055">
    <property type="component" value="Unassembled WGS sequence"/>
</dbReference>
<dbReference type="SUPFAM" id="SSF47384">
    <property type="entry name" value="Homodimeric domain of signal transducing histidine kinase"/>
    <property type="match status" value="1"/>
</dbReference>
<keyword evidence="7" id="KW-0812">Transmembrane</keyword>
<proteinExistence type="predicted"/>
<keyword evidence="5 10" id="KW-0418">Kinase</keyword>
<dbReference type="EMBL" id="CDOD01000009">
    <property type="protein sequence ID" value="CEN33513.1"/>
    <property type="molecule type" value="Genomic_DNA"/>
</dbReference>
<dbReference type="GO" id="GO:0016036">
    <property type="term" value="P:cellular response to phosphate starvation"/>
    <property type="evidence" value="ECO:0007669"/>
    <property type="project" value="TreeGrafter"/>
</dbReference>
<keyword evidence="7" id="KW-1133">Transmembrane helix</keyword>
<evidence type="ECO:0000256" key="2">
    <source>
        <dbReference type="ARBA" id="ARBA00012438"/>
    </source>
</evidence>
<dbReference type="GO" id="GO:0000155">
    <property type="term" value="F:phosphorelay sensor kinase activity"/>
    <property type="evidence" value="ECO:0007669"/>
    <property type="project" value="InterPro"/>
</dbReference>
<dbReference type="SMART" id="SM00388">
    <property type="entry name" value="HisKA"/>
    <property type="match status" value="1"/>
</dbReference>
<evidence type="ECO:0000256" key="6">
    <source>
        <dbReference type="ARBA" id="ARBA00023012"/>
    </source>
</evidence>
<dbReference type="GO" id="GO:0004721">
    <property type="term" value="F:phosphoprotein phosphatase activity"/>
    <property type="evidence" value="ECO:0007669"/>
    <property type="project" value="TreeGrafter"/>
</dbReference>
<protein>
    <recommendedName>
        <fullName evidence="2">histidine kinase</fullName>
        <ecNumber evidence="2">2.7.13.3</ecNumber>
    </recommendedName>
</protein>